<protein>
    <submittedName>
        <fullName evidence="1">Uncharacterized protein</fullName>
    </submittedName>
</protein>
<sequence length="79" mass="8701">MKIERVQLNHGQIAAFLKSGDMTALMSEHADQVAGRAGPGYRASTWHGDNRVIGSVETDTVQTMRREARDHRLLRALGG</sequence>
<dbReference type="EMBL" id="LR134476">
    <property type="protein sequence ID" value="VEI13217.1"/>
    <property type="molecule type" value="Genomic_DNA"/>
</dbReference>
<name>A0A448PE53_9ACTO</name>
<dbReference type="AlphaFoldDB" id="A0A448PE53"/>
<dbReference type="Proteomes" id="UP000269542">
    <property type="component" value="Chromosome"/>
</dbReference>
<evidence type="ECO:0000313" key="1">
    <source>
        <dbReference type="EMBL" id="VEI13217.1"/>
    </source>
</evidence>
<proteinExistence type="predicted"/>
<evidence type="ECO:0000313" key="2">
    <source>
        <dbReference type="Proteomes" id="UP000269542"/>
    </source>
</evidence>
<dbReference type="RefSeq" id="WP_126416357.1">
    <property type="nucleotide sequence ID" value="NZ_LR134476.1"/>
</dbReference>
<organism evidence="1 2">
    <name type="scientific">Trueperella bialowiezensis</name>
    <dbReference type="NCBI Taxonomy" id="312285"/>
    <lineage>
        <taxon>Bacteria</taxon>
        <taxon>Bacillati</taxon>
        <taxon>Actinomycetota</taxon>
        <taxon>Actinomycetes</taxon>
        <taxon>Actinomycetales</taxon>
        <taxon>Actinomycetaceae</taxon>
        <taxon>Trueperella</taxon>
    </lineage>
</organism>
<keyword evidence="2" id="KW-1185">Reference proteome</keyword>
<dbReference type="KEGG" id="tbw:NCTC13354_00928"/>
<gene>
    <name evidence="1" type="ORF">NCTC13354_00928</name>
</gene>
<dbReference type="OrthoDB" id="2087181at2"/>
<accession>A0A448PE53</accession>
<reference evidence="1 2" key="1">
    <citation type="submission" date="2018-12" db="EMBL/GenBank/DDBJ databases">
        <authorList>
            <consortium name="Pathogen Informatics"/>
        </authorList>
    </citation>
    <scope>NUCLEOTIDE SEQUENCE [LARGE SCALE GENOMIC DNA]</scope>
    <source>
        <strain evidence="1 2">NCTC13354</strain>
    </source>
</reference>